<protein>
    <submittedName>
        <fullName evidence="1">Esterase</fullName>
        <ecNumber evidence="1">3.1.-.-</ecNumber>
    </submittedName>
</protein>
<keyword evidence="1" id="KW-0378">Hydrolase</keyword>
<evidence type="ECO:0000313" key="2">
    <source>
        <dbReference type="Proteomes" id="UP000254503"/>
    </source>
</evidence>
<sequence length="197" mass="22848">MTQANLSETLFKPRFKHPETSTLVRRFNHGAQPPVQSALDGKTIPHWYRMINRLMWIWRGIDPREILDVQARIVMSDAERTDDDLYDTVIGYRGGNWIYEWATQAMVWQQKACAEDDPQLSGRHWLHAATLYNIAAYPHLKGDDLAEQAQACQTAPMKRPLSVYRARCGRWSLPYPAVRPSPAFCICRKAMARSRRY</sequence>
<dbReference type="EC" id="3.1.-.-" evidence="1"/>
<dbReference type="Proteomes" id="UP000254503">
    <property type="component" value="Unassembled WGS sequence"/>
</dbReference>
<name>A0A376X2Z4_ECOLX</name>
<dbReference type="InterPro" id="IPR029058">
    <property type="entry name" value="AB_hydrolase_fold"/>
</dbReference>
<dbReference type="SUPFAM" id="SSF53474">
    <property type="entry name" value="alpha/beta-Hydrolases"/>
    <property type="match status" value="1"/>
</dbReference>
<accession>A0A376X2Z4</accession>
<organism evidence="1 2">
    <name type="scientific">Escherichia coli</name>
    <dbReference type="NCBI Taxonomy" id="562"/>
    <lineage>
        <taxon>Bacteria</taxon>
        <taxon>Pseudomonadati</taxon>
        <taxon>Pseudomonadota</taxon>
        <taxon>Gammaproteobacteria</taxon>
        <taxon>Enterobacterales</taxon>
        <taxon>Enterobacteriaceae</taxon>
        <taxon>Escherichia</taxon>
    </lineage>
</organism>
<dbReference type="Pfam" id="PF06500">
    <property type="entry name" value="FrsA-like"/>
    <property type="match status" value="1"/>
</dbReference>
<dbReference type="Gene3D" id="3.40.50.1820">
    <property type="entry name" value="alpha/beta hydrolase"/>
    <property type="match status" value="1"/>
</dbReference>
<reference evidence="1 2" key="1">
    <citation type="submission" date="2018-06" db="EMBL/GenBank/DDBJ databases">
        <authorList>
            <consortium name="Pathogen Informatics"/>
            <person name="Doyle S."/>
        </authorList>
    </citation>
    <scope>NUCLEOTIDE SEQUENCE [LARGE SCALE GENOMIC DNA]</scope>
    <source>
        <strain evidence="1 2">NCTC9045</strain>
    </source>
</reference>
<gene>
    <name evidence="1" type="ORF">NCTC9045_04578</name>
</gene>
<dbReference type="GO" id="GO:0016787">
    <property type="term" value="F:hydrolase activity"/>
    <property type="evidence" value="ECO:0007669"/>
    <property type="project" value="UniProtKB-KW"/>
</dbReference>
<proteinExistence type="predicted"/>
<dbReference type="EMBL" id="UGDD01000002">
    <property type="protein sequence ID" value="STJ56592.1"/>
    <property type="molecule type" value="Genomic_DNA"/>
</dbReference>
<evidence type="ECO:0000313" key="1">
    <source>
        <dbReference type="EMBL" id="STJ56592.1"/>
    </source>
</evidence>
<dbReference type="AlphaFoldDB" id="A0A376X2Z4"/>
<dbReference type="InterPro" id="IPR010520">
    <property type="entry name" value="FrsA-like"/>
</dbReference>